<comment type="caution">
    <text evidence="6">The sequence shown here is derived from an EMBL/GenBank/DDBJ whole genome shotgun (WGS) entry which is preliminary data.</text>
</comment>
<evidence type="ECO:0000256" key="3">
    <source>
        <dbReference type="ARBA" id="ARBA00022741"/>
    </source>
</evidence>
<protein>
    <submittedName>
        <fullName evidence="6">Lipoprotein-releasing system ATP-binding protein LolD</fullName>
    </submittedName>
</protein>
<dbReference type="InterPro" id="IPR017871">
    <property type="entry name" value="ABC_transporter-like_CS"/>
</dbReference>
<dbReference type="GO" id="GO:0016887">
    <property type="term" value="F:ATP hydrolysis activity"/>
    <property type="evidence" value="ECO:0007669"/>
    <property type="project" value="InterPro"/>
</dbReference>
<proteinExistence type="inferred from homology"/>
<dbReference type="AlphaFoldDB" id="A0A101HU61"/>
<reference evidence="7" key="1">
    <citation type="journal article" date="2015" name="MBio">
        <title>Genome-Resolved Metagenomic Analysis Reveals Roles for Candidate Phyla and Other Microbial Community Members in Biogeochemical Transformations in Oil Reservoirs.</title>
        <authorList>
            <person name="Hu P."/>
            <person name="Tom L."/>
            <person name="Singh A."/>
            <person name="Thomas B.C."/>
            <person name="Baker B.J."/>
            <person name="Piceno Y.M."/>
            <person name="Andersen G.L."/>
            <person name="Banfield J.F."/>
        </authorList>
    </citation>
    <scope>NUCLEOTIDE SEQUENCE [LARGE SCALE GENOMIC DNA]</scope>
</reference>
<dbReference type="GO" id="GO:0022857">
    <property type="term" value="F:transmembrane transporter activity"/>
    <property type="evidence" value="ECO:0007669"/>
    <property type="project" value="UniProtKB-ARBA"/>
</dbReference>
<organism evidence="6 7">
    <name type="scientific">Mesotoga prima</name>
    <dbReference type="NCBI Taxonomy" id="1184387"/>
    <lineage>
        <taxon>Bacteria</taxon>
        <taxon>Thermotogati</taxon>
        <taxon>Thermotogota</taxon>
        <taxon>Thermotogae</taxon>
        <taxon>Kosmotogales</taxon>
        <taxon>Kosmotogaceae</taxon>
        <taxon>Mesotoga</taxon>
    </lineage>
</organism>
<comment type="similarity">
    <text evidence="1">Belongs to the ABC transporter superfamily.</text>
</comment>
<keyword evidence="4 6" id="KW-0067">ATP-binding</keyword>
<accession>A0A101HU61</accession>
<dbReference type="Gene3D" id="3.40.50.300">
    <property type="entry name" value="P-loop containing nucleotide triphosphate hydrolases"/>
    <property type="match status" value="1"/>
</dbReference>
<evidence type="ECO:0000313" key="6">
    <source>
        <dbReference type="EMBL" id="KUK82320.1"/>
    </source>
</evidence>
<dbReference type="SUPFAM" id="SSF52540">
    <property type="entry name" value="P-loop containing nucleoside triphosphate hydrolases"/>
    <property type="match status" value="1"/>
</dbReference>
<evidence type="ECO:0000259" key="5">
    <source>
        <dbReference type="PROSITE" id="PS50893"/>
    </source>
</evidence>
<keyword evidence="3" id="KW-0547">Nucleotide-binding</keyword>
<dbReference type="PANTHER" id="PTHR42798">
    <property type="entry name" value="LIPOPROTEIN-RELEASING SYSTEM ATP-BINDING PROTEIN LOLD"/>
    <property type="match status" value="1"/>
</dbReference>
<keyword evidence="2" id="KW-0813">Transport</keyword>
<evidence type="ECO:0000313" key="7">
    <source>
        <dbReference type="Proteomes" id="UP000054092"/>
    </source>
</evidence>
<dbReference type="SMART" id="SM00382">
    <property type="entry name" value="AAA"/>
    <property type="match status" value="1"/>
</dbReference>
<sequence>MAFVEVRNVSKTYRSGEISVEALKGVSFDIYEGEILSILGPSGCGKSTLLNCLSGIDTPTEGKVMIRGVDLHSLKDDEKTRFRAMNMGFVFQFYNLIPVLNAVENVELAMLTMGSNQKKAREAAMEILAKVNLKEREHYLPSRLSGGERQRVSIARALVHKPAIVWADEPTGALDTKTSGDLMNLITELNQTLNQTFVIVTHDERVSDYSNRILHMDSGHILKIEENRELKVEEC</sequence>
<name>A0A101HU61_9BACT</name>
<dbReference type="InterPro" id="IPR027417">
    <property type="entry name" value="P-loop_NTPase"/>
</dbReference>
<dbReference type="PATRIC" id="fig|1184387.3.peg.182"/>
<dbReference type="Pfam" id="PF00005">
    <property type="entry name" value="ABC_tran"/>
    <property type="match status" value="1"/>
</dbReference>
<dbReference type="GO" id="GO:0098796">
    <property type="term" value="C:membrane protein complex"/>
    <property type="evidence" value="ECO:0007669"/>
    <property type="project" value="UniProtKB-ARBA"/>
</dbReference>
<evidence type="ECO:0000256" key="1">
    <source>
        <dbReference type="ARBA" id="ARBA00005417"/>
    </source>
</evidence>
<dbReference type="InterPro" id="IPR003593">
    <property type="entry name" value="AAA+_ATPase"/>
</dbReference>
<dbReference type="PROSITE" id="PS50893">
    <property type="entry name" value="ABC_TRANSPORTER_2"/>
    <property type="match status" value="1"/>
</dbReference>
<feature type="domain" description="ABC transporter" evidence="5">
    <location>
        <begin position="4"/>
        <end position="235"/>
    </location>
</feature>
<dbReference type="PROSITE" id="PS00211">
    <property type="entry name" value="ABC_TRANSPORTER_1"/>
    <property type="match status" value="1"/>
</dbReference>
<dbReference type="EMBL" id="LGGP01000004">
    <property type="protein sequence ID" value="KUK82320.1"/>
    <property type="molecule type" value="Genomic_DNA"/>
</dbReference>
<evidence type="ECO:0000256" key="2">
    <source>
        <dbReference type="ARBA" id="ARBA00022448"/>
    </source>
</evidence>
<dbReference type="Proteomes" id="UP000054092">
    <property type="component" value="Unassembled WGS sequence"/>
</dbReference>
<dbReference type="InterPro" id="IPR003439">
    <property type="entry name" value="ABC_transporter-like_ATP-bd"/>
</dbReference>
<keyword evidence="6" id="KW-0449">Lipoprotein</keyword>
<dbReference type="PANTHER" id="PTHR42798:SF7">
    <property type="entry name" value="ALPHA-D-RIBOSE 1-METHYLPHOSPHONATE 5-TRIPHOSPHATE SYNTHASE SUBUNIT PHNL"/>
    <property type="match status" value="1"/>
</dbReference>
<gene>
    <name evidence="6" type="ORF">XD94_0058</name>
</gene>
<dbReference type="CDD" id="cd03255">
    <property type="entry name" value="ABC_MJ0796_LolCDE_FtsE"/>
    <property type="match status" value="1"/>
</dbReference>
<dbReference type="FunFam" id="3.40.50.300:FF:000032">
    <property type="entry name" value="Export ABC transporter ATP-binding protein"/>
    <property type="match status" value="1"/>
</dbReference>
<dbReference type="GO" id="GO:0005524">
    <property type="term" value="F:ATP binding"/>
    <property type="evidence" value="ECO:0007669"/>
    <property type="project" value="UniProtKB-KW"/>
</dbReference>
<evidence type="ECO:0000256" key="4">
    <source>
        <dbReference type="ARBA" id="ARBA00022840"/>
    </source>
</evidence>
<dbReference type="InterPro" id="IPR017911">
    <property type="entry name" value="MacB-like_ATP-bd"/>
</dbReference>